<evidence type="ECO:0000313" key="4">
    <source>
        <dbReference type="Proteomes" id="UP000030108"/>
    </source>
</evidence>
<reference evidence="4" key="1">
    <citation type="journal article" date="2014" name="Genome Announc.">
        <title>Draft genome sequence of the plant-pathogenic soil fungus Rhizoctonia solani anastomosis group 3 strain Rhs1AP.</title>
        <authorList>
            <person name="Cubeta M.A."/>
            <person name="Thomas E."/>
            <person name="Dean R.A."/>
            <person name="Jabaji S."/>
            <person name="Neate S.M."/>
            <person name="Tavantzis S."/>
            <person name="Toda T."/>
            <person name="Vilgalys R."/>
            <person name="Bharathan N."/>
            <person name="Fedorova-Abrams N."/>
            <person name="Pakala S.B."/>
            <person name="Pakala S.M."/>
            <person name="Zafar N."/>
            <person name="Joardar V."/>
            <person name="Losada L."/>
            <person name="Nierman W.C."/>
        </authorList>
    </citation>
    <scope>NUCLEOTIDE SEQUENCE [LARGE SCALE GENOMIC DNA]</scope>
    <source>
        <strain evidence="4">AG-3</strain>
    </source>
</reference>
<organism evidence="3 4">
    <name type="scientific">Rhizoctonia solani AG-3 Rhs1AP</name>
    <dbReference type="NCBI Taxonomy" id="1086054"/>
    <lineage>
        <taxon>Eukaryota</taxon>
        <taxon>Fungi</taxon>
        <taxon>Dikarya</taxon>
        <taxon>Basidiomycota</taxon>
        <taxon>Agaricomycotina</taxon>
        <taxon>Agaricomycetes</taxon>
        <taxon>Cantharellales</taxon>
        <taxon>Ceratobasidiaceae</taxon>
        <taxon>Rhizoctonia</taxon>
    </lineage>
</organism>
<dbReference type="Gene3D" id="3.30.710.10">
    <property type="entry name" value="Potassium Channel Kv1.1, Chain A"/>
    <property type="match status" value="1"/>
</dbReference>
<protein>
    <submittedName>
        <fullName evidence="3">BTB/POZ domain protein</fullName>
    </submittedName>
</protein>
<dbReference type="InterPro" id="IPR000210">
    <property type="entry name" value="BTB/POZ_dom"/>
</dbReference>
<feature type="compositionally biased region" description="Acidic residues" evidence="1">
    <location>
        <begin position="36"/>
        <end position="47"/>
    </location>
</feature>
<dbReference type="Proteomes" id="UP000030108">
    <property type="component" value="Unassembled WGS sequence"/>
</dbReference>
<feature type="compositionally biased region" description="Basic and acidic residues" evidence="1">
    <location>
        <begin position="49"/>
        <end position="61"/>
    </location>
</feature>
<dbReference type="SUPFAM" id="SSF54695">
    <property type="entry name" value="POZ domain"/>
    <property type="match status" value="1"/>
</dbReference>
<evidence type="ECO:0000256" key="1">
    <source>
        <dbReference type="SAM" id="MobiDB-lite"/>
    </source>
</evidence>
<accession>X8J2J4</accession>
<name>X8J2J4_9AGAM</name>
<feature type="compositionally biased region" description="Low complexity" evidence="1">
    <location>
        <begin position="10"/>
        <end position="19"/>
    </location>
</feature>
<dbReference type="PROSITE" id="PS50097">
    <property type="entry name" value="BTB"/>
    <property type="match status" value="1"/>
</dbReference>
<feature type="non-terminal residue" evidence="3">
    <location>
        <position position="413"/>
    </location>
</feature>
<dbReference type="AlphaFoldDB" id="X8J2J4"/>
<evidence type="ECO:0000313" key="3">
    <source>
        <dbReference type="EMBL" id="EUC55496.1"/>
    </source>
</evidence>
<dbReference type="InterPro" id="IPR011333">
    <property type="entry name" value="SKP1/BTB/POZ_sf"/>
</dbReference>
<dbReference type="Pfam" id="PF00651">
    <property type="entry name" value="BTB"/>
    <property type="match status" value="1"/>
</dbReference>
<proteinExistence type="predicted"/>
<gene>
    <name evidence="3" type="ORF">RSOL_117880</name>
</gene>
<feature type="compositionally biased region" description="Basic and acidic residues" evidence="1">
    <location>
        <begin position="22"/>
        <end position="35"/>
    </location>
</feature>
<feature type="region of interest" description="Disordered" evidence="1">
    <location>
        <begin position="1"/>
        <end position="61"/>
    </location>
</feature>
<sequence>MPKRRTTRNSSKLSSSSLSDISPKRTKTEEAHESDVEVIDDQADTTPEEQNKTVEDNSDDGLSRHADYYFEDGNIILCVDDTLFKVHKSLLKLQSNNFETVFGIPPVATGAGMLDQNPITLPNITVDQFCNLMKLIYHPFSYKKLLTPPGVSAGREDIGASFAFYSDIAASSHRFAMQDIEQWARPHLERILRSSGKLLALGVDAAFRRYNDQGNNGKESNLEDKGKYIEEEPSEVEVFYAFRLVEVISYARAISSTSMLNDSLSNKLWSHNLFTHMDRMALFSAQSYLTPLPDSLKTNAPLLFTKPVSSKALIKTFADNAVNYTCTERQCRVDMFTFWQESFDDKYYGHINSREFAVSMKALISLASRRLDFSCKVRGIKCSKECYEIVMLQLDGMIQGIHVQMAEYYKGFD</sequence>
<dbReference type="OrthoDB" id="3238373at2759"/>
<dbReference type="EMBL" id="JATN01000322">
    <property type="protein sequence ID" value="EUC55496.1"/>
    <property type="molecule type" value="Genomic_DNA"/>
</dbReference>
<evidence type="ECO:0000259" key="2">
    <source>
        <dbReference type="PROSITE" id="PS50097"/>
    </source>
</evidence>
<dbReference type="CDD" id="cd18186">
    <property type="entry name" value="BTB_POZ_ZBTB_KLHL-like"/>
    <property type="match status" value="1"/>
</dbReference>
<feature type="domain" description="BTB" evidence="2">
    <location>
        <begin position="73"/>
        <end position="137"/>
    </location>
</feature>
<comment type="caution">
    <text evidence="3">The sequence shown here is derived from an EMBL/GenBank/DDBJ whole genome shotgun (WGS) entry which is preliminary data.</text>
</comment>